<name>A0A6M0JWH9_9GAMM</name>
<feature type="transmembrane region" description="Helical" evidence="1">
    <location>
        <begin position="21"/>
        <end position="41"/>
    </location>
</feature>
<evidence type="ECO:0000256" key="1">
    <source>
        <dbReference type="SAM" id="Phobius"/>
    </source>
</evidence>
<dbReference type="RefSeq" id="WP_164452335.1">
    <property type="nucleotide sequence ID" value="NZ_JAAIJQ010000018.1"/>
</dbReference>
<evidence type="ECO:0000313" key="2">
    <source>
        <dbReference type="EMBL" id="NEV61860.1"/>
    </source>
</evidence>
<accession>A0A6M0JWH9</accession>
<dbReference type="AlphaFoldDB" id="A0A6M0JWH9"/>
<keyword evidence="1" id="KW-0812">Transmembrane</keyword>
<protein>
    <submittedName>
        <fullName evidence="2">Uncharacterized protein</fullName>
    </submittedName>
</protein>
<keyword evidence="3" id="KW-1185">Reference proteome</keyword>
<proteinExistence type="predicted"/>
<keyword evidence="1" id="KW-1133">Transmembrane helix</keyword>
<dbReference type="EMBL" id="JAAIJQ010000018">
    <property type="protein sequence ID" value="NEV61860.1"/>
    <property type="molecule type" value="Genomic_DNA"/>
</dbReference>
<sequence>MDERDPDQANKAQAIDLTKTRMLTAFIHFILGLLAIGAITYTHAHLLNETNASFISAGLIAGVICACLATFLTQWATPIVILLLGASSHREYLQSKKHALTPQEQHE</sequence>
<organism evidence="2 3">
    <name type="scientific">Thiorhodococcus minor</name>
    <dbReference type="NCBI Taxonomy" id="57489"/>
    <lineage>
        <taxon>Bacteria</taxon>
        <taxon>Pseudomonadati</taxon>
        <taxon>Pseudomonadota</taxon>
        <taxon>Gammaproteobacteria</taxon>
        <taxon>Chromatiales</taxon>
        <taxon>Chromatiaceae</taxon>
        <taxon>Thiorhodococcus</taxon>
    </lineage>
</organism>
<dbReference type="Proteomes" id="UP000483379">
    <property type="component" value="Unassembled WGS sequence"/>
</dbReference>
<comment type="caution">
    <text evidence="2">The sequence shown here is derived from an EMBL/GenBank/DDBJ whole genome shotgun (WGS) entry which is preliminary data.</text>
</comment>
<evidence type="ECO:0000313" key="3">
    <source>
        <dbReference type="Proteomes" id="UP000483379"/>
    </source>
</evidence>
<reference evidence="2 3" key="1">
    <citation type="submission" date="2020-02" db="EMBL/GenBank/DDBJ databases">
        <title>Genome sequences of Thiorhodococcus mannitoliphagus and Thiorhodococcus minor, purple sulfur photosynthetic bacteria in the gammaproteobacterial family, Chromatiaceae.</title>
        <authorList>
            <person name="Aviles F.A."/>
            <person name="Meyer T.E."/>
            <person name="Kyndt J.A."/>
        </authorList>
    </citation>
    <scope>NUCLEOTIDE SEQUENCE [LARGE SCALE GENOMIC DNA]</scope>
    <source>
        <strain evidence="2 3">DSM 11518</strain>
    </source>
</reference>
<gene>
    <name evidence="2" type="ORF">G3446_08145</name>
</gene>
<feature type="transmembrane region" description="Helical" evidence="1">
    <location>
        <begin position="53"/>
        <end position="86"/>
    </location>
</feature>
<keyword evidence="1" id="KW-0472">Membrane</keyword>